<dbReference type="Proteomes" id="UP000663853">
    <property type="component" value="Unassembled WGS sequence"/>
</dbReference>
<dbReference type="InterPro" id="IPR019775">
    <property type="entry name" value="WD40_repeat_CS"/>
</dbReference>
<feature type="repeat" description="WD" evidence="3">
    <location>
        <begin position="1014"/>
        <end position="1042"/>
    </location>
</feature>
<dbReference type="SUPFAM" id="SSF52540">
    <property type="entry name" value="P-loop containing nucleoside triphosphate hydrolases"/>
    <property type="match status" value="1"/>
</dbReference>
<dbReference type="PROSITE" id="PS50082">
    <property type="entry name" value="WD_REPEATS_2"/>
    <property type="match status" value="12"/>
</dbReference>
<dbReference type="CDD" id="cd00200">
    <property type="entry name" value="WD40"/>
    <property type="match status" value="1"/>
</dbReference>
<dbReference type="SUPFAM" id="SSF50998">
    <property type="entry name" value="Quinoprotein alcohol dehydrogenase-like"/>
    <property type="match status" value="1"/>
</dbReference>
<feature type="repeat" description="WD" evidence="3">
    <location>
        <begin position="1270"/>
        <end position="1311"/>
    </location>
</feature>
<dbReference type="SMART" id="SM00320">
    <property type="entry name" value="WD40"/>
    <property type="match status" value="13"/>
</dbReference>
<feature type="repeat" description="WD" evidence="3">
    <location>
        <begin position="1061"/>
        <end position="1095"/>
    </location>
</feature>
<feature type="domain" description="Nephrocystin 3-like N-terminal" evidence="5">
    <location>
        <begin position="271"/>
        <end position="426"/>
    </location>
</feature>
<dbReference type="InterPro" id="IPR011047">
    <property type="entry name" value="Quinoprotein_ADH-like_sf"/>
</dbReference>
<dbReference type="InterPro" id="IPR056884">
    <property type="entry name" value="NPHP3-like_N"/>
</dbReference>
<sequence length="1504" mass="167639">MRFWKRLKAKSLITSFLPLFKRQQPDQSRTGSGTRPETNLNVPTITAVEGVCQPIDGGEREQEHGTLSRVTPGNPSSVDSWPMLRSLASALEKLGREVAPMVGVISELLECFTYYENVVSTHREYKLLHFQLEAAFSTLQRQIIGDQLPPELKDRLQVMSTFIREAKELAREKECGSRNATSHLRWAKMDENELIRRYRQIQLHLDNISLETTFSIHDRVHSIHNQAHQRDQYDLLNRLEPSDAAVYNSREADSLHRGPCAEHTRINVLSQIDEWIRNSKSASIFWLCGMVGTGKTTIFYTLCKDLDDQNQLAASYFCSRYLEKCGNVNRIFPSIAYQIAKFSLPFRRALSRILESKDPQKYQPKVQLKALIIDPLDECKAELNQDLVVVIDALDECDGRDSTAQLLSLLIEETVGLPIRFIVSTRPESEIMDQMEKQQDPATSRIFLHELEKDSIQDAETYLKANLQEMNPSSEDLRDIEALARRTGVFFIFAATAFRWISFDQFRRDPRERLRKILRAAGPVGNKMGEGHIDRLYLTVLQSAFGIAGLSKTDKQEMNLVLNTVICTPSPLSIPSLRELLKFRTIEKVEGALRPLSSVLHVMGANRLVAPLHSSFIEFMFDPERSKEFHCDTGAHHLKLINSCFDYFESLPSEVEEGISSLGSPSEPDQVNNIPESTISPLLLYACLYWRDHLHAWSIRHRAESDHSNKVKLELEARLYLFLSGKLFVWLRVLNLLKRMNIAPMVMNKVGKWCLDCRCDQKLVALVHDALRFAIIFASGSVSQSTPHIVLSMLAFWPRESPIWRHYGKYAKHGIKPEGATIGQRPALLVAWSLAGPISAISLSPDGAHLAVGLDNTIIVLDAFTGCEILPPMEEIEEIRSIQFSHDGYYIVSGSSDAGVSVWCAQSGKRVFGPASEHQSCITSAAFSRNDSQIATGSDDSTLRIWDFQGRSIESLQLREHKSHITAVAFSADGACMASSSADSTLFLWPSSPEVLASNPIPVNDSTTTGAAFITALDFSPDSRFIMAGLSNGTMRAWDIQSRVPTLHRVFERPNELASHVVSLNYSFDGGRVVSGYNDNNIYVWSFADAQVLLGPLSGHTEKITGIQLSPSGLQIFSSSVDGTIRIWDTQGNQTQPSKLPLVGHTDSITSVAICSDGSQFASGSRDGSIGVWDLGVGKRARVLQGHCGPVTCVDFSPVDRDRVVSASEDRTIRVWDTDKENTLQILTGHSNSVTAIRVSSSGTRIVSCSKDKTVRIWNLRNGQMMLPPLRKHSGIITTVSYSPSNDYVASGSSDSIIYIWNARSGELVGRPLDRHTTPVTTVQFISNAHLASSSDDMTTIVWDIQSGDILSSIGPLGGRNSSFRCIDISVPLTGIHGRIVSCSDDNTICLREGPEVVDTFYGYFGLITSVAISRDGHFAVFGTSNGTIRAWNLTLDDTNPSQPSRIQRSWRLNADGWAVDRSGFLIWVPSYVRQTLICPRTIYMAPPDGHVRLNFEDFEMEGD</sequence>
<feature type="repeat" description="WD" evidence="3">
    <location>
        <begin position="915"/>
        <end position="949"/>
    </location>
</feature>
<protein>
    <recommendedName>
        <fullName evidence="5">Nephrocystin 3-like N-terminal domain-containing protein</fullName>
    </recommendedName>
</protein>
<feature type="repeat" description="WD" evidence="3">
    <location>
        <begin position="958"/>
        <end position="989"/>
    </location>
</feature>
<evidence type="ECO:0000313" key="7">
    <source>
        <dbReference type="Proteomes" id="UP000663853"/>
    </source>
</evidence>
<dbReference type="PROSITE" id="PS50294">
    <property type="entry name" value="WD_REPEATS_REGION"/>
    <property type="match status" value="9"/>
</dbReference>
<feature type="repeat" description="WD" evidence="3">
    <location>
        <begin position="1184"/>
        <end position="1226"/>
    </location>
</feature>
<keyword evidence="2" id="KW-0677">Repeat</keyword>
<dbReference type="Pfam" id="PF00400">
    <property type="entry name" value="WD40"/>
    <property type="match status" value="12"/>
</dbReference>
<evidence type="ECO:0000256" key="2">
    <source>
        <dbReference type="ARBA" id="ARBA00022737"/>
    </source>
</evidence>
<dbReference type="PANTHER" id="PTHR19848:SF8">
    <property type="entry name" value="F-BOX AND WD REPEAT DOMAIN CONTAINING 7"/>
    <property type="match status" value="1"/>
</dbReference>
<feature type="repeat" description="WD" evidence="3">
    <location>
        <begin position="1401"/>
        <end position="1434"/>
    </location>
</feature>
<name>A0A8H2XB98_9AGAM</name>
<dbReference type="PROSITE" id="PS00678">
    <property type="entry name" value="WD_REPEATS_1"/>
    <property type="match status" value="5"/>
</dbReference>
<dbReference type="PRINTS" id="PR00320">
    <property type="entry name" value="GPROTEINBRPT"/>
</dbReference>
<gene>
    <name evidence="6" type="ORF">RDB_LOCUS10285</name>
</gene>
<feature type="region of interest" description="Disordered" evidence="4">
    <location>
        <begin position="56"/>
        <end position="75"/>
    </location>
</feature>
<evidence type="ECO:0000256" key="1">
    <source>
        <dbReference type="ARBA" id="ARBA00022574"/>
    </source>
</evidence>
<feature type="repeat" description="WD" evidence="3">
    <location>
        <begin position="1142"/>
        <end position="1183"/>
    </location>
</feature>
<dbReference type="Pfam" id="PF24883">
    <property type="entry name" value="NPHP3_N"/>
    <property type="match status" value="1"/>
</dbReference>
<dbReference type="PANTHER" id="PTHR19848">
    <property type="entry name" value="WD40 REPEAT PROTEIN"/>
    <property type="match status" value="1"/>
</dbReference>
<dbReference type="InterPro" id="IPR015943">
    <property type="entry name" value="WD40/YVTN_repeat-like_dom_sf"/>
</dbReference>
<dbReference type="InterPro" id="IPR036322">
    <property type="entry name" value="WD40_repeat_dom_sf"/>
</dbReference>
<dbReference type="EMBL" id="CAJMXA010000161">
    <property type="protein sequence ID" value="CAE6419264.1"/>
    <property type="molecule type" value="Genomic_DNA"/>
</dbReference>
<dbReference type="SUPFAM" id="SSF50978">
    <property type="entry name" value="WD40 repeat-like"/>
    <property type="match status" value="2"/>
</dbReference>
<feature type="compositionally biased region" description="Basic and acidic residues" evidence="4">
    <location>
        <begin position="57"/>
        <end position="66"/>
    </location>
</feature>
<feature type="repeat" description="WD" evidence="3">
    <location>
        <begin position="1313"/>
        <end position="1353"/>
    </location>
</feature>
<proteinExistence type="predicted"/>
<dbReference type="InterPro" id="IPR020472">
    <property type="entry name" value="WD40_PAC1"/>
</dbReference>
<feature type="repeat" description="WD" evidence="3">
    <location>
        <begin position="1097"/>
        <end position="1138"/>
    </location>
</feature>
<accession>A0A8H2XB98</accession>
<evidence type="ECO:0000259" key="5">
    <source>
        <dbReference type="Pfam" id="PF24883"/>
    </source>
</evidence>
<feature type="repeat" description="WD" evidence="3">
    <location>
        <begin position="879"/>
        <end position="913"/>
    </location>
</feature>
<feature type="repeat" description="WD" evidence="3">
    <location>
        <begin position="1227"/>
        <end position="1268"/>
    </location>
</feature>
<evidence type="ECO:0000313" key="6">
    <source>
        <dbReference type="EMBL" id="CAE6419264.1"/>
    </source>
</evidence>
<dbReference type="InterPro" id="IPR001680">
    <property type="entry name" value="WD40_rpt"/>
</dbReference>
<evidence type="ECO:0000256" key="3">
    <source>
        <dbReference type="PROSITE-ProRule" id="PRU00221"/>
    </source>
</evidence>
<dbReference type="InterPro" id="IPR027417">
    <property type="entry name" value="P-loop_NTPase"/>
</dbReference>
<dbReference type="Gene3D" id="2.130.10.10">
    <property type="entry name" value="YVTN repeat-like/Quinoprotein amine dehydrogenase"/>
    <property type="match status" value="4"/>
</dbReference>
<comment type="caution">
    <text evidence="6">The sequence shown here is derived from an EMBL/GenBank/DDBJ whole genome shotgun (WGS) entry which is preliminary data.</text>
</comment>
<dbReference type="Gene3D" id="3.40.50.300">
    <property type="entry name" value="P-loop containing nucleotide triphosphate hydrolases"/>
    <property type="match status" value="1"/>
</dbReference>
<keyword evidence="1 3" id="KW-0853">WD repeat</keyword>
<evidence type="ECO:0000256" key="4">
    <source>
        <dbReference type="SAM" id="MobiDB-lite"/>
    </source>
</evidence>
<organism evidence="6 7">
    <name type="scientific">Rhizoctonia solani</name>
    <dbReference type="NCBI Taxonomy" id="456999"/>
    <lineage>
        <taxon>Eukaryota</taxon>
        <taxon>Fungi</taxon>
        <taxon>Dikarya</taxon>
        <taxon>Basidiomycota</taxon>
        <taxon>Agaricomycotina</taxon>
        <taxon>Agaricomycetes</taxon>
        <taxon>Cantharellales</taxon>
        <taxon>Ceratobasidiaceae</taxon>
        <taxon>Rhizoctonia</taxon>
    </lineage>
</organism>
<reference evidence="6" key="1">
    <citation type="submission" date="2021-01" db="EMBL/GenBank/DDBJ databases">
        <authorList>
            <person name="Kaushik A."/>
        </authorList>
    </citation>
    <scope>NUCLEOTIDE SEQUENCE</scope>
    <source>
        <strain evidence="6">AG6-10EEA</strain>
    </source>
</reference>